<dbReference type="GeneID" id="300295151"/>
<gene>
    <name evidence="4" type="ORF">FHU28_004615</name>
</gene>
<dbReference type="InterPro" id="IPR051448">
    <property type="entry name" value="CdaR-like_regulators"/>
</dbReference>
<feature type="region of interest" description="Disordered" evidence="2">
    <location>
        <begin position="1"/>
        <end position="48"/>
    </location>
</feature>
<feature type="compositionally biased region" description="Basic and acidic residues" evidence="2">
    <location>
        <begin position="38"/>
        <end position="48"/>
    </location>
</feature>
<dbReference type="InterPro" id="IPR025736">
    <property type="entry name" value="PucR_C-HTH_dom"/>
</dbReference>
<dbReference type="Pfam" id="PF13185">
    <property type="entry name" value="GAF_2"/>
    <property type="match status" value="1"/>
</dbReference>
<dbReference type="Gene3D" id="3.30.450.40">
    <property type="match status" value="1"/>
</dbReference>
<evidence type="ECO:0000313" key="5">
    <source>
        <dbReference type="Proteomes" id="UP000618986"/>
    </source>
</evidence>
<dbReference type="SMART" id="SM00065">
    <property type="entry name" value="GAF"/>
    <property type="match status" value="1"/>
</dbReference>
<proteinExistence type="inferred from homology"/>
<protein>
    <recommendedName>
        <fullName evidence="3">GAF domain-containing protein</fullName>
    </recommendedName>
</protein>
<feature type="compositionally biased region" description="Low complexity" evidence="2">
    <location>
        <begin position="12"/>
        <end position="32"/>
    </location>
</feature>
<dbReference type="PANTHER" id="PTHR33744">
    <property type="entry name" value="CARBOHYDRATE DIACID REGULATOR"/>
    <property type="match status" value="1"/>
</dbReference>
<dbReference type="InterPro" id="IPR029016">
    <property type="entry name" value="GAF-like_dom_sf"/>
</dbReference>
<sequence>MRGSREQGAAVPGDAPLPAGSADDAAPGAVAEPADDPEVPHDESGLLRDIARQGRRLLDAPAAFVAVVSEDGPTITVRAVDGPDEGGPPDLPGHHPSAAALLDGSPLWCGDAEAGPAAAPVTGPDDDGPLHAVVAVRLGHLRGYAPRRTVAALYLADRRPRTVTAGERVQLTSFARLAGAAMEKTQLLDVAIARLYGLEQQSARTAADLDRLRTLRSAHYGFIDLAVARGDARAFVVEADRRLGASVRLCTDDGLVVAASRPAAGAAGPEPGAPDGRRLVVPVLAGDRRMGDLLLEMDSPLADPDGQLLLLIAQAAAVILRQLDDSRESQARRALLNELITTPQPPGTLVERARRLGVHLDRPYVVVVLRPDGVSPHWASMWSAAFAARGDGLSALHDDDIVLLLPGEADPAEIARTAAEESGALFGRPVTAAASDSGSGPERVAVRYRQALRCLDVMIMMELAGRGVSVRELGFLPMLLAGREGIDQFIDATLQPVLDYDRHRDGDLARTLDAYFEAGRSPTNAAELLHMHPNTVTRRLDRVKRLLGPTWQLPSRALEIQLALRLHRLLTEL</sequence>
<dbReference type="RefSeq" id="WP_184686558.1">
    <property type="nucleotide sequence ID" value="NZ_JACHJC010000001.1"/>
</dbReference>
<dbReference type="InterPro" id="IPR042070">
    <property type="entry name" value="PucR_C-HTH_sf"/>
</dbReference>
<dbReference type="Gene3D" id="1.10.10.2840">
    <property type="entry name" value="PucR C-terminal helix-turn-helix domain"/>
    <property type="match status" value="1"/>
</dbReference>
<dbReference type="Proteomes" id="UP000618986">
    <property type="component" value="Unassembled WGS sequence"/>
</dbReference>
<evidence type="ECO:0000313" key="4">
    <source>
        <dbReference type="EMBL" id="MBB5114776.1"/>
    </source>
</evidence>
<dbReference type="PANTHER" id="PTHR33744:SF1">
    <property type="entry name" value="DNA-BINDING TRANSCRIPTIONAL ACTIVATOR ADER"/>
    <property type="match status" value="1"/>
</dbReference>
<accession>A0ABR6MHD5</accession>
<evidence type="ECO:0000259" key="3">
    <source>
        <dbReference type="SMART" id="SM00065"/>
    </source>
</evidence>
<dbReference type="Pfam" id="PF17853">
    <property type="entry name" value="GGDEF_2"/>
    <property type="match status" value="1"/>
</dbReference>
<comment type="similarity">
    <text evidence="1">Belongs to the CdaR family.</text>
</comment>
<dbReference type="EMBL" id="JACHJC010000001">
    <property type="protein sequence ID" value="MBB5114776.1"/>
    <property type="molecule type" value="Genomic_DNA"/>
</dbReference>
<reference evidence="4 5" key="1">
    <citation type="submission" date="2020-08" db="EMBL/GenBank/DDBJ databases">
        <title>Sequencing the genomes of 1000 actinobacteria strains.</title>
        <authorList>
            <person name="Klenk H.-P."/>
        </authorList>
    </citation>
    <scope>NUCLEOTIDE SEQUENCE [LARGE SCALE GENOMIC DNA]</scope>
    <source>
        <strain evidence="4 5">DSM 43036</strain>
    </source>
</reference>
<name>A0ABR6MHD5_MICEC</name>
<dbReference type="InterPro" id="IPR041522">
    <property type="entry name" value="CdaR_GGDEF"/>
</dbReference>
<evidence type="ECO:0000256" key="1">
    <source>
        <dbReference type="ARBA" id="ARBA00006754"/>
    </source>
</evidence>
<feature type="domain" description="GAF" evidence="3">
    <location>
        <begin position="42"/>
        <end position="192"/>
    </location>
</feature>
<dbReference type="SUPFAM" id="SSF55781">
    <property type="entry name" value="GAF domain-like"/>
    <property type="match status" value="1"/>
</dbReference>
<keyword evidence="5" id="KW-1185">Reference proteome</keyword>
<dbReference type="InterPro" id="IPR003018">
    <property type="entry name" value="GAF"/>
</dbReference>
<dbReference type="Pfam" id="PF13556">
    <property type="entry name" value="HTH_30"/>
    <property type="match status" value="1"/>
</dbReference>
<comment type="caution">
    <text evidence="4">The sequence shown here is derived from an EMBL/GenBank/DDBJ whole genome shotgun (WGS) entry which is preliminary data.</text>
</comment>
<evidence type="ECO:0000256" key="2">
    <source>
        <dbReference type="SAM" id="MobiDB-lite"/>
    </source>
</evidence>
<organism evidence="4 5">
    <name type="scientific">Micromonospora echinospora</name>
    <name type="common">Micromonospora purpurea</name>
    <dbReference type="NCBI Taxonomy" id="1877"/>
    <lineage>
        <taxon>Bacteria</taxon>
        <taxon>Bacillati</taxon>
        <taxon>Actinomycetota</taxon>
        <taxon>Actinomycetes</taxon>
        <taxon>Micromonosporales</taxon>
        <taxon>Micromonosporaceae</taxon>
        <taxon>Micromonospora</taxon>
    </lineage>
</organism>